<protein>
    <recommendedName>
        <fullName evidence="4">DUF2125 domain-containing protein</fullName>
    </recommendedName>
</protein>
<evidence type="ECO:0008006" key="4">
    <source>
        <dbReference type="Google" id="ProtNLM"/>
    </source>
</evidence>
<evidence type="ECO:0000313" key="3">
    <source>
        <dbReference type="Proteomes" id="UP001606302"/>
    </source>
</evidence>
<dbReference type="Proteomes" id="UP001606302">
    <property type="component" value="Unassembled WGS sequence"/>
</dbReference>
<dbReference type="EMBL" id="JBIGHX010000003">
    <property type="protein sequence ID" value="MFG6461666.1"/>
    <property type="molecule type" value="Genomic_DNA"/>
</dbReference>
<keyword evidence="3" id="KW-1185">Reference proteome</keyword>
<accession>A0ABW7GIM4</accession>
<gene>
    <name evidence="2" type="ORF">ACG04Q_08800</name>
</gene>
<organism evidence="2 3">
    <name type="scientific">Pelomonas lactea</name>
    <dbReference type="NCBI Taxonomy" id="3299030"/>
    <lineage>
        <taxon>Bacteria</taxon>
        <taxon>Pseudomonadati</taxon>
        <taxon>Pseudomonadota</taxon>
        <taxon>Betaproteobacteria</taxon>
        <taxon>Burkholderiales</taxon>
        <taxon>Sphaerotilaceae</taxon>
        <taxon>Roseateles</taxon>
    </lineage>
</organism>
<name>A0ABW7GIM4_9BURK</name>
<comment type="caution">
    <text evidence="2">The sequence shown here is derived from an EMBL/GenBank/DDBJ whole genome shotgun (WGS) entry which is preliminary data.</text>
</comment>
<keyword evidence="1" id="KW-0732">Signal</keyword>
<evidence type="ECO:0000313" key="2">
    <source>
        <dbReference type="EMBL" id="MFG6461666.1"/>
    </source>
</evidence>
<proteinExistence type="predicted"/>
<evidence type="ECO:0000256" key="1">
    <source>
        <dbReference type="SAM" id="SignalP"/>
    </source>
</evidence>
<sequence length="318" mass="34276">MTLPLFRPRLAGLVLGLLTGAALAAKPAAEPPLMDMTPRPNQHQRQTMDMQALMTMRIEPRADATDEEKARAQQAQAAMPMTMKMRLQQTLRTGALKADGWMPLTLDHRTMDLSMTTATGVPVPIPAAKTGSMTITARLQPQDLRFELDSLQGQQPLDEQMKPMMSNLMNQLLGMTKAMRGKKLVVGESFEMPLDAVLPMPGPGPNGGQLNGQMRYTLTRLDKGIAYFDAGVTLDMNASVTPPAGASAPAAGPVNMAAQGGGQGKFSMRLADRLALTSDMTLQTQMTINAPNGDVVRMDMDMTMKGRGESLKPVAAKR</sequence>
<feature type="chain" id="PRO_5045262609" description="DUF2125 domain-containing protein" evidence="1">
    <location>
        <begin position="25"/>
        <end position="318"/>
    </location>
</feature>
<reference evidence="2 3" key="1">
    <citation type="submission" date="2024-08" db="EMBL/GenBank/DDBJ databases">
        <authorList>
            <person name="Lu H."/>
        </authorList>
    </citation>
    <scope>NUCLEOTIDE SEQUENCE [LARGE SCALE GENOMIC DNA]</scope>
    <source>
        <strain evidence="2 3">DXS20W</strain>
    </source>
</reference>
<feature type="signal peptide" evidence="1">
    <location>
        <begin position="1"/>
        <end position="24"/>
    </location>
</feature>
<dbReference type="RefSeq" id="WP_394510531.1">
    <property type="nucleotide sequence ID" value="NZ_JBIGHX010000003.1"/>
</dbReference>